<dbReference type="EMBL" id="CP114014">
    <property type="protein sequence ID" value="XAY03471.1"/>
    <property type="molecule type" value="Genomic_DNA"/>
</dbReference>
<feature type="compositionally biased region" description="Basic and acidic residues" evidence="2">
    <location>
        <begin position="18"/>
        <end position="38"/>
    </location>
</feature>
<dbReference type="AlphaFoldDB" id="A0AAU7AQ29"/>
<accession>A0AAU7AQ29</accession>
<protein>
    <recommendedName>
        <fullName evidence="4">Core-binding (CB) domain-containing protein</fullName>
    </recommendedName>
</protein>
<name>A0AAU7AQ29_9ACTN</name>
<sequence>MSVHVEITPTGTKRYRGRWREGDRQRSTSFTRKRDAEAYDAEVDRRKRLGPVSLALLDAGEESLDEYVSSTWAPAHAAHLAPATRRLYADAYDAHIGPFLGTIPLRELTRTASRPGRPSGWQRAPVVRRFESRTRCSATSSSARSSPSGSR</sequence>
<evidence type="ECO:0000256" key="1">
    <source>
        <dbReference type="ARBA" id="ARBA00023125"/>
    </source>
</evidence>
<dbReference type="Gene3D" id="1.10.150.130">
    <property type="match status" value="1"/>
</dbReference>
<gene>
    <name evidence="3" type="ORF">DSM112329_00289</name>
</gene>
<feature type="region of interest" description="Disordered" evidence="2">
    <location>
        <begin position="1"/>
        <end position="38"/>
    </location>
</feature>
<dbReference type="InterPro" id="IPR010998">
    <property type="entry name" value="Integrase_recombinase_N"/>
</dbReference>
<proteinExistence type="predicted"/>
<organism evidence="3">
    <name type="scientific">Paraconexibacter sp. AEG42_29</name>
    <dbReference type="NCBI Taxonomy" id="2997339"/>
    <lineage>
        <taxon>Bacteria</taxon>
        <taxon>Bacillati</taxon>
        <taxon>Actinomycetota</taxon>
        <taxon>Thermoleophilia</taxon>
        <taxon>Solirubrobacterales</taxon>
        <taxon>Paraconexibacteraceae</taxon>
        <taxon>Paraconexibacter</taxon>
    </lineage>
</organism>
<keyword evidence="1" id="KW-0238">DNA-binding</keyword>
<dbReference type="GO" id="GO:0003677">
    <property type="term" value="F:DNA binding"/>
    <property type="evidence" value="ECO:0007669"/>
    <property type="project" value="UniProtKB-KW"/>
</dbReference>
<evidence type="ECO:0000256" key="2">
    <source>
        <dbReference type="SAM" id="MobiDB-lite"/>
    </source>
</evidence>
<dbReference type="RefSeq" id="WP_354700026.1">
    <property type="nucleotide sequence ID" value="NZ_CP114014.1"/>
</dbReference>
<feature type="compositionally biased region" description="Low complexity" evidence="2">
    <location>
        <begin position="135"/>
        <end position="151"/>
    </location>
</feature>
<reference evidence="3" key="1">
    <citation type="submission" date="2022-12" db="EMBL/GenBank/DDBJ databases">
        <title>Paraconexibacter alkalitolerans sp. nov. and Baekduia alba sp. nov., isolated from soil and emended description of the genera Paraconexibacter (Chun et al., 2020) and Baekduia (An et al., 2020).</title>
        <authorList>
            <person name="Vieira S."/>
            <person name="Huber K.J."/>
            <person name="Geppert A."/>
            <person name="Wolf J."/>
            <person name="Neumann-Schaal M."/>
            <person name="Muesken M."/>
            <person name="Overmann J."/>
        </authorList>
    </citation>
    <scope>NUCLEOTIDE SEQUENCE</scope>
    <source>
        <strain evidence="3">AEG42_29</strain>
    </source>
</reference>
<evidence type="ECO:0008006" key="4">
    <source>
        <dbReference type="Google" id="ProtNLM"/>
    </source>
</evidence>
<evidence type="ECO:0000313" key="3">
    <source>
        <dbReference type="EMBL" id="XAY03471.1"/>
    </source>
</evidence>
<dbReference type="KEGG" id="parq:DSM112329_00289"/>
<feature type="region of interest" description="Disordered" evidence="2">
    <location>
        <begin position="132"/>
        <end position="151"/>
    </location>
</feature>